<dbReference type="Proteomes" id="UP000695022">
    <property type="component" value="Unplaced"/>
</dbReference>
<protein>
    <submittedName>
        <fullName evidence="7">Cytochrome P450 2J6-like</fullName>
    </submittedName>
</protein>
<dbReference type="InterPro" id="IPR001128">
    <property type="entry name" value="Cyt_P450"/>
</dbReference>
<evidence type="ECO:0000256" key="1">
    <source>
        <dbReference type="ARBA" id="ARBA00010617"/>
    </source>
</evidence>
<gene>
    <name evidence="7" type="primary">LOC106817572</name>
</gene>
<dbReference type="PRINTS" id="PR00385">
    <property type="entry name" value="P450"/>
</dbReference>
<evidence type="ECO:0000256" key="3">
    <source>
        <dbReference type="ARBA" id="ARBA00023004"/>
    </source>
</evidence>
<dbReference type="InterPro" id="IPR036396">
    <property type="entry name" value="Cyt_P450_sf"/>
</dbReference>
<dbReference type="Gene3D" id="1.10.630.10">
    <property type="entry name" value="Cytochrome P450"/>
    <property type="match status" value="1"/>
</dbReference>
<reference evidence="7" key="1">
    <citation type="submission" date="2025-08" db="UniProtKB">
        <authorList>
            <consortium name="RefSeq"/>
        </authorList>
    </citation>
    <scope>IDENTIFICATION</scope>
</reference>
<evidence type="ECO:0000256" key="4">
    <source>
        <dbReference type="ARBA" id="ARBA00023033"/>
    </source>
</evidence>
<organism evidence="6 7">
    <name type="scientific">Priapulus caudatus</name>
    <name type="common">Priapulid worm</name>
    <dbReference type="NCBI Taxonomy" id="37621"/>
    <lineage>
        <taxon>Eukaryota</taxon>
        <taxon>Metazoa</taxon>
        <taxon>Ecdysozoa</taxon>
        <taxon>Scalidophora</taxon>
        <taxon>Priapulida</taxon>
        <taxon>Priapulimorpha</taxon>
        <taxon>Priapulimorphida</taxon>
        <taxon>Priapulidae</taxon>
        <taxon>Priapulus</taxon>
    </lineage>
</organism>
<keyword evidence="2 5" id="KW-0479">Metal-binding</keyword>
<evidence type="ECO:0000313" key="7">
    <source>
        <dbReference type="RefSeq" id="XP_014677732.1"/>
    </source>
</evidence>
<accession>A0ABM1EZW1</accession>
<keyword evidence="3 5" id="KW-0408">Iron</keyword>
<dbReference type="Pfam" id="PF00067">
    <property type="entry name" value="p450"/>
    <property type="match status" value="1"/>
</dbReference>
<keyword evidence="5" id="KW-0560">Oxidoreductase</keyword>
<comment type="similarity">
    <text evidence="1 5">Belongs to the cytochrome P450 family.</text>
</comment>
<proteinExistence type="inferred from homology"/>
<keyword evidence="4 5" id="KW-0503">Monooxygenase</keyword>
<dbReference type="PANTHER" id="PTHR24300:SF397">
    <property type="entry name" value="CYTOCHROME P450 2U1"/>
    <property type="match status" value="1"/>
</dbReference>
<evidence type="ECO:0000313" key="6">
    <source>
        <dbReference type="Proteomes" id="UP000695022"/>
    </source>
</evidence>
<keyword evidence="5" id="KW-0349">Heme</keyword>
<name>A0ABM1EZW1_PRICU</name>
<dbReference type="InterPro" id="IPR002401">
    <property type="entry name" value="Cyt_P450_E_grp-I"/>
</dbReference>
<dbReference type="SUPFAM" id="SSF48264">
    <property type="entry name" value="Cytochrome P450"/>
    <property type="match status" value="1"/>
</dbReference>
<dbReference type="GeneID" id="106817572"/>
<dbReference type="PANTHER" id="PTHR24300">
    <property type="entry name" value="CYTOCHROME P450 508A4-RELATED"/>
    <property type="match status" value="1"/>
</dbReference>
<evidence type="ECO:0000256" key="2">
    <source>
        <dbReference type="ARBA" id="ARBA00022723"/>
    </source>
</evidence>
<dbReference type="PROSITE" id="PS00086">
    <property type="entry name" value="CYTOCHROME_P450"/>
    <property type="match status" value="1"/>
</dbReference>
<dbReference type="RefSeq" id="XP_014677732.1">
    <property type="nucleotide sequence ID" value="XM_014822246.1"/>
</dbReference>
<dbReference type="PRINTS" id="PR00463">
    <property type="entry name" value="EP450I"/>
</dbReference>
<keyword evidence="6" id="KW-1185">Reference proteome</keyword>
<dbReference type="InterPro" id="IPR050182">
    <property type="entry name" value="Cytochrome_P450_fam2"/>
</dbReference>
<evidence type="ECO:0000256" key="5">
    <source>
        <dbReference type="RuleBase" id="RU000461"/>
    </source>
</evidence>
<dbReference type="InterPro" id="IPR017972">
    <property type="entry name" value="Cyt_P450_CS"/>
</dbReference>
<sequence length="412" mass="47130">MRMFTVVVNDVELAREAFLNQGEHTSGRPYHTMLRRYVADERGEMNGLGMSAGKRWKEQRKFALSKLREFGMGKVSIEKKIQEETSACLAHLIDTNREPLDPQALPAVVTLNVIDLYYTRCSVRLRRPRLPQTERQHQHHLLRYPVTVGHLLLNKELKSNIAMRHEKQATRRIEGDVRDYFRRLPASAPLPAARTHTHSCRRHLSAFQLLISVRDLFLAGSHTAMTTLRWGLLFMLKYPHVLRKVQAEIDDVIGRGRLPCMADQDNMPYTRATIAEVQRVADIVPLNLAHSTTAEIQLGGYVIPAGTDILANFTAILNDPKYFPEPEKFRPERHLDERGDFVQNEALIPFSIGRRVCLGEALARVELFIFFTGILQNFNIRLPDGVTDPSMDGTFGFTWMANPYLLHFVARP</sequence>